<comment type="caution">
    <text evidence="3">The sequence shown here is derived from an EMBL/GenBank/DDBJ whole genome shotgun (WGS) entry which is preliminary data.</text>
</comment>
<dbReference type="STRING" id="35608.A0A2U1QAQ9"/>
<protein>
    <recommendedName>
        <fullName evidence="2">DUF4283 domain-containing protein</fullName>
    </recommendedName>
</protein>
<feature type="compositionally biased region" description="Basic residues" evidence="1">
    <location>
        <begin position="22"/>
        <end position="31"/>
    </location>
</feature>
<evidence type="ECO:0000313" key="4">
    <source>
        <dbReference type="Proteomes" id="UP000245207"/>
    </source>
</evidence>
<feature type="compositionally biased region" description="Low complexity" evidence="1">
    <location>
        <begin position="34"/>
        <end position="57"/>
    </location>
</feature>
<feature type="compositionally biased region" description="Basic and acidic residues" evidence="1">
    <location>
        <begin position="140"/>
        <end position="149"/>
    </location>
</feature>
<feature type="compositionally biased region" description="Polar residues" evidence="1">
    <location>
        <begin position="587"/>
        <end position="603"/>
    </location>
</feature>
<feature type="compositionally biased region" description="Polar residues" evidence="1">
    <location>
        <begin position="619"/>
        <end position="630"/>
    </location>
</feature>
<feature type="region of interest" description="Disordered" evidence="1">
    <location>
        <begin position="1"/>
        <end position="82"/>
    </location>
</feature>
<feature type="domain" description="DUF4283" evidence="2">
    <location>
        <begin position="344"/>
        <end position="422"/>
    </location>
</feature>
<reference evidence="3 4" key="1">
    <citation type="journal article" date="2018" name="Mol. Plant">
        <title>The genome of Artemisia annua provides insight into the evolution of Asteraceae family and artemisinin biosynthesis.</title>
        <authorList>
            <person name="Shen Q."/>
            <person name="Zhang L."/>
            <person name="Liao Z."/>
            <person name="Wang S."/>
            <person name="Yan T."/>
            <person name="Shi P."/>
            <person name="Liu M."/>
            <person name="Fu X."/>
            <person name="Pan Q."/>
            <person name="Wang Y."/>
            <person name="Lv Z."/>
            <person name="Lu X."/>
            <person name="Zhang F."/>
            <person name="Jiang W."/>
            <person name="Ma Y."/>
            <person name="Chen M."/>
            <person name="Hao X."/>
            <person name="Li L."/>
            <person name="Tang Y."/>
            <person name="Lv G."/>
            <person name="Zhou Y."/>
            <person name="Sun X."/>
            <person name="Brodelius P.E."/>
            <person name="Rose J.K.C."/>
            <person name="Tang K."/>
        </authorList>
    </citation>
    <scope>NUCLEOTIDE SEQUENCE [LARGE SCALE GENOMIC DNA]</scope>
    <source>
        <strain evidence="4">cv. Huhao1</strain>
        <tissue evidence="3">Leaf</tissue>
    </source>
</reference>
<dbReference type="PANTHER" id="PTHR31286:SF99">
    <property type="entry name" value="DUF4283 DOMAIN-CONTAINING PROTEIN"/>
    <property type="match status" value="1"/>
</dbReference>
<proteinExistence type="predicted"/>
<sequence length="875" mass="96346">MSPGKVKHVSSVVPLPKMKEGKARRHRHGIKLRVASPGSASVGAGSVLRNLRSSKSNGKSRKRSESSPIDNRGGKRVISSPFSDNNASDVTFKLKSGTIDLKFVPGSSFKSHSTAIPIVSHGVAKGNDGSFIKLPLDKRPIDSTQRDPVAKSNGPESRFVDTSMEEGVNASCEQPGNKDSIAMAETGDGLGIADSDPGSEHTSMEDVVNTGVKTSSDMDGSASSKAGKGFEFGKNDRGKGILEKPIGPFFTVQFGKNNIQNPFVKKSMQQSGGAWNASGIKGFGNPILSNQYTADANRFAEKLKQGSEELALKMEYTPSAVSKQDNGNRRIQFSAEEVYKGGQACSLQLYGYFVGTSMDYRVVRSNLMKMWRVHGVEEITKTSSGIYYFKFNNEEGMKTVLDCGPWMIQNVPLVLNNWEPGIWLDKTEPSSIPIWVCVYNIPMELCNGNGIGKIMSGVGKPMVMDRMTKERCLKKAGKLDYARVLVEVSASEELPSVLEIEYPPLGNRPAKVGKLEVKYQWKPPLCTHCKTFGHTTIVCKVRPRTVEEVAANNVELNVKSKIENNSKGVDGDGFVTVGKKNKPVGNVTKNDVSRQYRNGQNGSRHGVFQKKAGNKQADGKSSNVEHSNVSNQNKYQPKNNNYVERNLEMKSGPKVIHVNPLQKNSKHASAPKSLQQLSKDPSFHPKVLLRGSGSKTSANMVSNESIPVKNSYQALDNLDDVDMGQSNVVKESNAQEEFNNKVWPALKEEVDILLEAGIYPSRAVRLEWSTHQLDYFYKNCHKFHLDPSYEDDDVDSDQDGIANEMKFEDDTVRLRIMGLNINASAQVFEAANVWDFHVKHFPDVIGTIVSISNHIPFNNFGVDKLRRTVILDDAE</sequence>
<dbReference type="Proteomes" id="UP000245207">
    <property type="component" value="Unassembled WGS sequence"/>
</dbReference>
<dbReference type="InterPro" id="IPR025558">
    <property type="entry name" value="DUF4283"/>
</dbReference>
<evidence type="ECO:0000313" key="3">
    <source>
        <dbReference type="EMBL" id="PWA95095.1"/>
    </source>
</evidence>
<gene>
    <name evidence="3" type="ORF">CTI12_AA052670</name>
</gene>
<name>A0A2U1QAQ9_ARTAN</name>
<accession>A0A2U1QAQ9</accession>
<dbReference type="Pfam" id="PF14111">
    <property type="entry name" value="DUF4283"/>
    <property type="match status" value="1"/>
</dbReference>
<keyword evidence="4" id="KW-1185">Reference proteome</keyword>
<feature type="region of interest" description="Disordered" evidence="1">
    <location>
        <begin position="140"/>
        <end position="159"/>
    </location>
</feature>
<organism evidence="3 4">
    <name type="scientific">Artemisia annua</name>
    <name type="common">Sweet wormwood</name>
    <dbReference type="NCBI Taxonomy" id="35608"/>
    <lineage>
        <taxon>Eukaryota</taxon>
        <taxon>Viridiplantae</taxon>
        <taxon>Streptophyta</taxon>
        <taxon>Embryophyta</taxon>
        <taxon>Tracheophyta</taxon>
        <taxon>Spermatophyta</taxon>
        <taxon>Magnoliopsida</taxon>
        <taxon>eudicotyledons</taxon>
        <taxon>Gunneridae</taxon>
        <taxon>Pentapetalae</taxon>
        <taxon>asterids</taxon>
        <taxon>campanulids</taxon>
        <taxon>Asterales</taxon>
        <taxon>Asteraceae</taxon>
        <taxon>Asteroideae</taxon>
        <taxon>Anthemideae</taxon>
        <taxon>Artemisiinae</taxon>
        <taxon>Artemisia</taxon>
    </lineage>
</organism>
<evidence type="ECO:0000256" key="1">
    <source>
        <dbReference type="SAM" id="MobiDB-lite"/>
    </source>
</evidence>
<feature type="region of interest" description="Disordered" evidence="1">
    <location>
        <begin position="662"/>
        <end position="684"/>
    </location>
</feature>
<evidence type="ECO:0000259" key="2">
    <source>
        <dbReference type="Pfam" id="PF14111"/>
    </source>
</evidence>
<feature type="region of interest" description="Disordered" evidence="1">
    <location>
        <begin position="565"/>
        <end position="639"/>
    </location>
</feature>
<dbReference type="EMBL" id="PKPP01000265">
    <property type="protein sequence ID" value="PWA95095.1"/>
    <property type="molecule type" value="Genomic_DNA"/>
</dbReference>
<dbReference type="AlphaFoldDB" id="A0A2U1QAQ9"/>
<dbReference type="InterPro" id="IPR040256">
    <property type="entry name" value="At4g02000-like"/>
</dbReference>
<dbReference type="OrthoDB" id="1939300at2759"/>
<dbReference type="PANTHER" id="PTHR31286">
    <property type="entry name" value="GLYCINE-RICH CELL WALL STRUCTURAL PROTEIN 1.8-LIKE"/>
    <property type="match status" value="1"/>
</dbReference>